<dbReference type="InterPro" id="IPR013103">
    <property type="entry name" value="RVT_2"/>
</dbReference>
<gene>
    <name evidence="8" type="ORF">Tci_021034</name>
</gene>
<sequence length="1809" mass="204169">MIENRSYLIDYGEIDGGFVAFGGNFKGGKVTRKGKIRTDFKLTDEIQVLLKVPRKDNMYSVDLKNVVPQGDHLSKFDGKADEGFFVRYSTNSKAFRVFNTKTRTVEENVHVKFRNQSNGSAGTKACDSAGKARVETIPDKDYIMLPLWTLDPLFSSSSKDSPEKDAIVNSTNNINTVSPTDNAAGIEDNVVDKNIVYRCVDDPNIHDLEEIGKFSDAENDDSGADMNNLDKYFQAQNGFSRKKLDEKGIVIKNKARLVAQGHTQEEGINYDEVFAPAARIEAIRLFLAYASFKDFVVYQMDVKSAFLYEKIEEEVYVCQPLGFEDPEYPDKVYKVEKALYELHQAPRASQDKYVNEILNKFGYSDVKTASTPMETHKTLLKDEKGEDVDQHVYRYLKGQPKLGLWYPKDSPFDLEAYTNSDYTGASVHSGLYTNDDWNEVKQLLRMELRSTLVVDVHTMVAFLAKPTKTEEFEHIIDFLNTNPIKYTLTVNPTVYTSCIEQFGATATAKNINGEAQIHAKVDGKKVIISEATIRRDLKFEDEGGIDFLSNEVIFEQLTLIGYIGEGSIMPSGPQHTPIIQPTTSKPQKKQKPRKLKIKDTQETQPSDPTNEALDEENVPVQSNDPPLSRVNILGSGEDSLKLNELMELCTKLSDRVRNLEIIMTAQAKEISSLKRKVKRLEKKKSEEDASKPGRNIADIDANAEITLVDETAKDQGRFDDQEMFDTSVLGDDEEVSTAALISTTDGTPDELTMAQALMEIKKSKPKADKVVVEQEPDQGATTITTTITIPTPNSTRLKEKRVVMQEPSKTPTTTTIPISSKVQDKGKGIMVEEPLKMKNKDQISFDEQEARRSQDYELAVRLQEEDQGELTIEENSRLCVKLMNERKKHFAKLRPEDQRIKPPNKAQNSKRAGEKLDQERSKKQKVEDNKEQEELKRCLEIIPDDGDDVTINAKPLSIKNLIIDYKIYKEGKKTKGRIQSYFKYLDESSYFGVDAVEDFKEYTLRDYYCWLRTYCCCPQVVFAAKLPILNPNEFDLWKMRIEQYFLMTDYSLWEVILNGDSPIPTRVIDDAKTLMEAIEKQFDGNKETKKVQKALLKQQYKNFTSSSSESLDQIHDRLTNESVSAVASVSAASTKVFVSALPNVDTLSDVVIYSFFASQSNSPQLDNDDLKQIDADYLEEELMELLQLGLICQRWNATTATGEGILQESAGHLRTTGIRRLKGGMLLWILLRLMHWFCSVMVLEAMIGAFRYKKNQPTMPSWHLPPQVLPVLIMRKSQFDAISYKTGLESVEARILVYQQNETVFEKDIKLLKLDVQLRDNALVDLRKKFEKAEQERDELKLKLDKFQTSSKNLSQLLASQTNDKTRLGYDNQVFTSSVFDCNEMFSFESDVSMHASPVYDRYKSGEGYHVVPPPYTGTFMPFKLDLVFHDAPTVNETILIAFNVEPSTTKPNKDLPESNRPTVPIIEEWVFDLKDESKGPLFSQLSILFQMTTLGKTFPSLEAIEIAGIERHVLFVNVVKGVKGNWGNPQHALKDKGVIDSGCSRHMTGNMPYLSDVEEINGGYVAFGENPKGGNITDTECIVLSSDFNLPDENHVLLRVPRENNMYNVDLKNIVLSGDLNCLFAKVTLDESNLWHRRLGHINFKTMNKLVKGNLIRGLPSKVFENNHACIACKKGKQHTISCKSKPASSVSQPLHGLHMDLFGPTFVKSLNKKSYCLVLTNDYSRTMHTSTRVRMTPAVIEVMIEQRVAKSLEAYEANRNREPIMESGDKHGDNNGDGHVNGNGGGNGNKYGNGNGLGRGNDDGNPI</sequence>
<evidence type="ECO:0000256" key="2">
    <source>
        <dbReference type="ARBA" id="ARBA00022801"/>
    </source>
</evidence>
<dbReference type="Pfam" id="PF25597">
    <property type="entry name" value="SH3_retrovirus"/>
    <property type="match status" value="1"/>
</dbReference>
<dbReference type="PANTHER" id="PTHR42648">
    <property type="entry name" value="TRANSPOSASE, PUTATIVE-RELATED"/>
    <property type="match status" value="1"/>
</dbReference>
<dbReference type="PANTHER" id="PTHR42648:SF32">
    <property type="entry name" value="RIBONUCLEASE H-LIKE DOMAIN, GAG-PRE-INTEGRASE DOMAIN PROTEIN-RELATED"/>
    <property type="match status" value="1"/>
</dbReference>
<feature type="coiled-coil region" evidence="3">
    <location>
        <begin position="1316"/>
        <end position="1350"/>
    </location>
</feature>
<feature type="domain" description="Reverse transcriptase Ty1/copia-type" evidence="5">
    <location>
        <begin position="242"/>
        <end position="368"/>
    </location>
</feature>
<feature type="compositionally biased region" description="Gly residues" evidence="4">
    <location>
        <begin position="1781"/>
        <end position="1801"/>
    </location>
</feature>
<evidence type="ECO:0000256" key="1">
    <source>
        <dbReference type="ARBA" id="ARBA00022723"/>
    </source>
</evidence>
<dbReference type="InterPro" id="IPR057670">
    <property type="entry name" value="SH3_retrovirus"/>
</dbReference>
<organism evidence="8">
    <name type="scientific">Tanacetum cinerariifolium</name>
    <name type="common">Dalmatian daisy</name>
    <name type="synonym">Chrysanthemum cinerariifolium</name>
    <dbReference type="NCBI Taxonomy" id="118510"/>
    <lineage>
        <taxon>Eukaryota</taxon>
        <taxon>Viridiplantae</taxon>
        <taxon>Streptophyta</taxon>
        <taxon>Embryophyta</taxon>
        <taxon>Tracheophyta</taxon>
        <taxon>Spermatophyta</taxon>
        <taxon>Magnoliopsida</taxon>
        <taxon>eudicotyledons</taxon>
        <taxon>Gunneridae</taxon>
        <taxon>Pentapetalae</taxon>
        <taxon>asterids</taxon>
        <taxon>campanulids</taxon>
        <taxon>Asterales</taxon>
        <taxon>Asteraceae</taxon>
        <taxon>Asteroideae</taxon>
        <taxon>Anthemideae</taxon>
        <taxon>Anthemidinae</taxon>
        <taxon>Tanacetum</taxon>
    </lineage>
</organism>
<feature type="compositionally biased region" description="Basic residues" evidence="4">
    <location>
        <begin position="586"/>
        <end position="596"/>
    </location>
</feature>
<evidence type="ECO:0000256" key="3">
    <source>
        <dbReference type="SAM" id="Coils"/>
    </source>
</evidence>
<evidence type="ECO:0000256" key="4">
    <source>
        <dbReference type="SAM" id="MobiDB-lite"/>
    </source>
</evidence>
<dbReference type="Pfam" id="PF13976">
    <property type="entry name" value="gag_pre-integrs"/>
    <property type="match status" value="1"/>
</dbReference>
<dbReference type="InterPro" id="IPR039537">
    <property type="entry name" value="Retrotran_Ty1/copia-like"/>
</dbReference>
<evidence type="ECO:0000313" key="8">
    <source>
        <dbReference type="EMBL" id="GEU49056.1"/>
    </source>
</evidence>
<proteinExistence type="predicted"/>
<dbReference type="InterPro" id="IPR025724">
    <property type="entry name" value="GAG-pre-integrase_dom"/>
</dbReference>
<evidence type="ECO:0000259" key="6">
    <source>
        <dbReference type="Pfam" id="PF13976"/>
    </source>
</evidence>
<evidence type="ECO:0000259" key="7">
    <source>
        <dbReference type="Pfam" id="PF25597"/>
    </source>
</evidence>
<evidence type="ECO:0000259" key="5">
    <source>
        <dbReference type="Pfam" id="PF07727"/>
    </source>
</evidence>
<protein>
    <submittedName>
        <fullName evidence="8">Retrovirus-related Pol polyprotein from transposon TNT 1-94</fullName>
    </submittedName>
</protein>
<accession>A0A6L2KI24</accession>
<feature type="compositionally biased region" description="Basic and acidic residues" evidence="4">
    <location>
        <begin position="911"/>
        <end position="931"/>
    </location>
</feature>
<dbReference type="Pfam" id="PF07727">
    <property type="entry name" value="RVT_2"/>
    <property type="match status" value="1"/>
</dbReference>
<dbReference type="GO" id="GO:0046872">
    <property type="term" value="F:metal ion binding"/>
    <property type="evidence" value="ECO:0007669"/>
    <property type="project" value="UniProtKB-KW"/>
</dbReference>
<reference evidence="8" key="1">
    <citation type="journal article" date="2019" name="Sci. Rep.">
        <title>Draft genome of Tanacetum cinerariifolium, the natural source of mosquito coil.</title>
        <authorList>
            <person name="Yamashiro T."/>
            <person name="Shiraishi A."/>
            <person name="Satake H."/>
            <person name="Nakayama K."/>
        </authorList>
    </citation>
    <scope>NUCLEOTIDE SEQUENCE</scope>
</reference>
<dbReference type="EMBL" id="BKCJ010002511">
    <property type="protein sequence ID" value="GEU49056.1"/>
    <property type="molecule type" value="Genomic_DNA"/>
</dbReference>
<comment type="caution">
    <text evidence="8">The sequence shown here is derived from an EMBL/GenBank/DDBJ whole genome shotgun (WGS) entry which is preliminary data.</text>
</comment>
<dbReference type="GO" id="GO:0016787">
    <property type="term" value="F:hydrolase activity"/>
    <property type="evidence" value="ECO:0007669"/>
    <property type="project" value="UniProtKB-KW"/>
</dbReference>
<name>A0A6L2KI24_TANCI</name>
<feature type="coiled-coil region" evidence="3">
    <location>
        <begin position="642"/>
        <end position="690"/>
    </location>
</feature>
<keyword evidence="3" id="KW-0175">Coiled coil</keyword>
<feature type="compositionally biased region" description="Basic and acidic residues" evidence="4">
    <location>
        <begin position="1761"/>
        <end position="1778"/>
    </location>
</feature>
<feature type="compositionally biased region" description="Polar residues" evidence="4">
    <location>
        <begin position="573"/>
        <end position="584"/>
    </location>
</feature>
<feature type="domain" description="Retroviral polymerase SH3-like" evidence="7">
    <location>
        <begin position="71"/>
        <end position="117"/>
    </location>
</feature>
<feature type="region of interest" description="Disordered" evidence="4">
    <location>
        <begin position="1761"/>
        <end position="1809"/>
    </location>
</feature>
<keyword evidence="2" id="KW-0378">Hydrolase</keyword>
<feature type="region of interest" description="Disordered" evidence="4">
    <location>
        <begin position="571"/>
        <end position="627"/>
    </location>
</feature>
<feature type="domain" description="GAG-pre-integrase" evidence="6">
    <location>
        <begin position="1607"/>
        <end position="1679"/>
    </location>
</feature>
<feature type="region of interest" description="Disordered" evidence="4">
    <location>
        <begin position="890"/>
        <end position="931"/>
    </location>
</feature>
<keyword evidence="1" id="KW-0479">Metal-binding</keyword>